<dbReference type="EC" id="3.4.-.-" evidence="1"/>
<comment type="caution">
    <text evidence="2">The sequence shown here is derived from an EMBL/GenBank/DDBJ whole genome shotgun (WGS) entry which is preliminary data.</text>
</comment>
<dbReference type="AlphaFoldDB" id="A0A418WDS3"/>
<dbReference type="GO" id="GO:0006508">
    <property type="term" value="P:proteolysis"/>
    <property type="evidence" value="ECO:0007669"/>
    <property type="project" value="UniProtKB-KW"/>
</dbReference>
<dbReference type="Pfam" id="PF03577">
    <property type="entry name" value="Peptidase_C69"/>
    <property type="match status" value="1"/>
</dbReference>
<evidence type="ECO:0000313" key="3">
    <source>
        <dbReference type="Proteomes" id="UP000284605"/>
    </source>
</evidence>
<proteinExistence type="inferred from homology"/>
<reference evidence="2 3" key="1">
    <citation type="submission" date="2018-09" db="EMBL/GenBank/DDBJ databases">
        <authorList>
            <person name="Zhu H."/>
        </authorList>
    </citation>
    <scope>NUCLEOTIDE SEQUENCE [LARGE SCALE GENOMIC DNA]</scope>
    <source>
        <strain evidence="2 3">K1W22B-8</strain>
    </source>
</reference>
<dbReference type="InterPro" id="IPR005322">
    <property type="entry name" value="Peptidase_C69"/>
</dbReference>
<sequence>MCDTMVVPPAVSGGAMLFAKNSDREGSEAQVIEVHRRRRAAPGAMLHATYLSLPEVYETAAVLICRPYWMWGAEMGVNEHGLAIGNEAVFSRVRPAKDAAPALSGMDLVRLGLERARSAESAVAVITTLVERYGQGADGGHSRPFHYDSAFLIADSRDAFVVETAGQHWAVERVTGARAISNAYSIHGRFERLSGNAKAFAVERGWARADAPFDFARAFADPFRSFAARGRQRACRARGLIDAQAAKGSVHLRDLMGVLRDHGPRGHRAGWRPDGLLPSSICAHGGHGPARRAAQTTMSLVAALDRALSEIWATGGSAPCTALFRPFFIETGLPVAEPAPTDRADGACLWWRQERLHRAVIQDHGSRLALYAPARDALEVALMAEIERARAAAADRPAAERRHLLSQVGQAAWTVAEDALARWTRIAEDGPIARRPGALFRYHWRHLAKRAHTQPM</sequence>
<keyword evidence="1" id="KW-0224">Dipeptidase</keyword>
<dbReference type="GO" id="GO:0070004">
    <property type="term" value="F:cysteine-type exopeptidase activity"/>
    <property type="evidence" value="ECO:0007669"/>
    <property type="project" value="InterPro"/>
</dbReference>
<gene>
    <name evidence="2" type="ORF">D3874_14620</name>
</gene>
<dbReference type="EMBL" id="QYUK01000011">
    <property type="protein sequence ID" value="RJF88099.1"/>
    <property type="molecule type" value="Genomic_DNA"/>
</dbReference>
<keyword evidence="3" id="KW-1185">Reference proteome</keyword>
<protein>
    <recommendedName>
        <fullName evidence="1">Dipeptidase</fullName>
        <ecNumber evidence="1">3.4.-.-</ecNumber>
    </recommendedName>
</protein>
<dbReference type="OrthoDB" id="5147328at2"/>
<accession>A0A418WDS3</accession>
<name>A0A418WDS3_9PROT</name>
<keyword evidence="1" id="KW-0378">Hydrolase</keyword>
<comment type="catalytic activity">
    <reaction evidence="1">
        <text>an L-aminoacyl-L-amino acid + H2O = 2 an L-alpha-amino acid</text>
        <dbReference type="Rhea" id="RHEA:48940"/>
        <dbReference type="ChEBI" id="CHEBI:15377"/>
        <dbReference type="ChEBI" id="CHEBI:59869"/>
        <dbReference type="ChEBI" id="CHEBI:77460"/>
    </reaction>
</comment>
<dbReference type="GO" id="GO:0016805">
    <property type="term" value="F:dipeptidase activity"/>
    <property type="evidence" value="ECO:0007669"/>
    <property type="project" value="UniProtKB-KW"/>
</dbReference>
<comment type="similarity">
    <text evidence="1">Belongs to the peptidase C69 family.</text>
</comment>
<dbReference type="PANTHER" id="PTHR12994">
    <property type="entry name" value="SECERNIN"/>
    <property type="match status" value="1"/>
</dbReference>
<keyword evidence="1" id="KW-0645">Protease</keyword>
<dbReference type="PANTHER" id="PTHR12994:SF17">
    <property type="entry name" value="LD30995P"/>
    <property type="match status" value="1"/>
</dbReference>
<evidence type="ECO:0000313" key="2">
    <source>
        <dbReference type="EMBL" id="RJF88099.1"/>
    </source>
</evidence>
<evidence type="ECO:0000256" key="1">
    <source>
        <dbReference type="RuleBase" id="RU364089"/>
    </source>
</evidence>
<dbReference type="Proteomes" id="UP000284605">
    <property type="component" value="Unassembled WGS sequence"/>
</dbReference>
<dbReference type="Gene3D" id="3.60.60.10">
    <property type="entry name" value="Penicillin V Acylase, Chain A"/>
    <property type="match status" value="1"/>
</dbReference>
<dbReference type="RefSeq" id="WP_119778735.1">
    <property type="nucleotide sequence ID" value="NZ_QYUK01000011.1"/>
</dbReference>
<organism evidence="2 3">
    <name type="scientific">Oleomonas cavernae</name>
    <dbReference type="NCBI Taxonomy" id="2320859"/>
    <lineage>
        <taxon>Bacteria</taxon>
        <taxon>Pseudomonadati</taxon>
        <taxon>Pseudomonadota</taxon>
        <taxon>Alphaproteobacteria</taxon>
        <taxon>Acetobacterales</taxon>
        <taxon>Acetobacteraceae</taxon>
        <taxon>Oleomonas</taxon>
    </lineage>
</organism>